<feature type="region of interest" description="Disordered" evidence="6">
    <location>
        <begin position="126"/>
        <end position="156"/>
    </location>
</feature>
<proteinExistence type="predicted"/>
<accession>A0A226D9I5</accession>
<evidence type="ECO:0000259" key="7">
    <source>
        <dbReference type="PROSITE" id="PS50157"/>
    </source>
</evidence>
<keyword evidence="1" id="KW-0479">Metal-binding</keyword>
<evidence type="ECO:0000256" key="6">
    <source>
        <dbReference type="SAM" id="MobiDB-lite"/>
    </source>
</evidence>
<keyword evidence="9" id="KW-1185">Reference proteome</keyword>
<evidence type="ECO:0000256" key="1">
    <source>
        <dbReference type="ARBA" id="ARBA00022723"/>
    </source>
</evidence>
<gene>
    <name evidence="8" type="ORF">Fcan01_23958</name>
</gene>
<protein>
    <submittedName>
        <fullName evidence="8">Sal-like protein 1</fullName>
    </submittedName>
</protein>
<dbReference type="AlphaFoldDB" id="A0A226D9I5"/>
<dbReference type="PROSITE" id="PS00028">
    <property type="entry name" value="ZINC_FINGER_C2H2_1"/>
    <property type="match status" value="2"/>
</dbReference>
<dbReference type="PANTHER" id="PTHR24409">
    <property type="entry name" value="ZINC FINGER PROTEIN 142"/>
    <property type="match status" value="1"/>
</dbReference>
<dbReference type="SMART" id="SM00355">
    <property type="entry name" value="ZnF_C2H2"/>
    <property type="match status" value="5"/>
</dbReference>
<dbReference type="InterPro" id="IPR013087">
    <property type="entry name" value="Znf_C2H2_type"/>
</dbReference>
<feature type="domain" description="C2H2-type" evidence="7">
    <location>
        <begin position="194"/>
        <end position="222"/>
    </location>
</feature>
<dbReference type="GO" id="GO:0008270">
    <property type="term" value="F:zinc ion binding"/>
    <property type="evidence" value="ECO:0007669"/>
    <property type="project" value="UniProtKB-KW"/>
</dbReference>
<reference evidence="8 9" key="1">
    <citation type="submission" date="2015-12" db="EMBL/GenBank/DDBJ databases">
        <title>The genome of Folsomia candida.</title>
        <authorList>
            <person name="Faddeeva A."/>
            <person name="Derks M.F."/>
            <person name="Anvar Y."/>
            <person name="Smit S."/>
            <person name="Van Straalen N."/>
            <person name="Roelofs D."/>
        </authorList>
    </citation>
    <scope>NUCLEOTIDE SEQUENCE [LARGE SCALE GENOMIC DNA]</scope>
    <source>
        <strain evidence="8 9">VU population</strain>
        <tissue evidence="8">Whole body</tissue>
    </source>
</reference>
<keyword evidence="3 5" id="KW-0863">Zinc-finger</keyword>
<dbReference type="EMBL" id="LNIX01000030">
    <property type="protein sequence ID" value="OXA41281.1"/>
    <property type="molecule type" value="Genomic_DNA"/>
</dbReference>
<dbReference type="GO" id="GO:0000981">
    <property type="term" value="F:DNA-binding transcription factor activity, RNA polymerase II-specific"/>
    <property type="evidence" value="ECO:0007669"/>
    <property type="project" value="TreeGrafter"/>
</dbReference>
<keyword evidence="2" id="KW-0677">Repeat</keyword>
<dbReference type="PROSITE" id="PS50157">
    <property type="entry name" value="ZINC_FINGER_C2H2_2"/>
    <property type="match status" value="1"/>
</dbReference>
<comment type="caution">
    <text evidence="8">The sequence shown here is derived from an EMBL/GenBank/DDBJ whole genome shotgun (WGS) entry which is preliminary data.</text>
</comment>
<evidence type="ECO:0000256" key="2">
    <source>
        <dbReference type="ARBA" id="ARBA00022737"/>
    </source>
</evidence>
<dbReference type="PANTHER" id="PTHR24409:SF295">
    <property type="entry name" value="AZ2-RELATED"/>
    <property type="match status" value="1"/>
</dbReference>
<evidence type="ECO:0000256" key="3">
    <source>
        <dbReference type="ARBA" id="ARBA00022771"/>
    </source>
</evidence>
<evidence type="ECO:0000256" key="4">
    <source>
        <dbReference type="ARBA" id="ARBA00022833"/>
    </source>
</evidence>
<name>A0A226D9I5_FOLCA</name>
<dbReference type="Gene3D" id="3.30.160.60">
    <property type="entry name" value="Classic Zinc Finger"/>
    <property type="match status" value="1"/>
</dbReference>
<keyword evidence="4" id="KW-0862">Zinc</keyword>
<dbReference type="GO" id="GO:0000977">
    <property type="term" value="F:RNA polymerase II transcription regulatory region sequence-specific DNA binding"/>
    <property type="evidence" value="ECO:0007669"/>
    <property type="project" value="TreeGrafter"/>
</dbReference>
<dbReference type="Proteomes" id="UP000198287">
    <property type="component" value="Unassembled WGS sequence"/>
</dbReference>
<dbReference type="OrthoDB" id="3069995at2759"/>
<evidence type="ECO:0000313" key="8">
    <source>
        <dbReference type="EMBL" id="OXA41281.1"/>
    </source>
</evidence>
<dbReference type="GO" id="GO:0005634">
    <property type="term" value="C:nucleus"/>
    <property type="evidence" value="ECO:0007669"/>
    <property type="project" value="TreeGrafter"/>
</dbReference>
<organism evidence="8 9">
    <name type="scientific">Folsomia candida</name>
    <name type="common">Springtail</name>
    <dbReference type="NCBI Taxonomy" id="158441"/>
    <lineage>
        <taxon>Eukaryota</taxon>
        <taxon>Metazoa</taxon>
        <taxon>Ecdysozoa</taxon>
        <taxon>Arthropoda</taxon>
        <taxon>Hexapoda</taxon>
        <taxon>Collembola</taxon>
        <taxon>Entomobryomorpha</taxon>
        <taxon>Isotomoidea</taxon>
        <taxon>Isotomidae</taxon>
        <taxon>Proisotominae</taxon>
        <taxon>Folsomia</taxon>
    </lineage>
</organism>
<evidence type="ECO:0000256" key="5">
    <source>
        <dbReference type="PROSITE-ProRule" id="PRU00042"/>
    </source>
</evidence>
<evidence type="ECO:0000313" key="9">
    <source>
        <dbReference type="Proteomes" id="UP000198287"/>
    </source>
</evidence>
<dbReference type="Pfam" id="PF00096">
    <property type="entry name" value="zf-C2H2"/>
    <property type="match status" value="1"/>
</dbReference>
<sequence length="286" mass="33286">MENSGDDLHPVKSHTPGIPISRGRRCEICFLKCRTLGIYKDHRKMHYDWLNNRIQCPTCDATFSRPCYFRKHISMKICSKVPDETKPDCLPQETKTCVKCRITFARNDELQEHERFDRCAKSRLGRKYGPRSNPPKLETWNKPPESHGDTRALSSNRPPRLELLTCPVDTCRRSFDSTFEWDTHIKKIHATWDGKCVLCGEKFECQFDLIDHLRGRHGSQDKFYAENLVRVKTELIVDEFDEGRTIKLEPDQDTKDGILPVENLVSNVSNTKCDNDVKIKLEVEQF</sequence>